<dbReference type="STRING" id="494016.SAMN04487965_2562"/>
<dbReference type="Pfam" id="PF21082">
    <property type="entry name" value="MS_channel_3rd"/>
    <property type="match status" value="1"/>
</dbReference>
<evidence type="ECO:0000259" key="9">
    <source>
        <dbReference type="Pfam" id="PF21082"/>
    </source>
</evidence>
<dbReference type="Proteomes" id="UP000184170">
    <property type="component" value="Unassembled WGS sequence"/>
</dbReference>
<dbReference type="InterPro" id="IPR049278">
    <property type="entry name" value="MS_channel_C"/>
</dbReference>
<dbReference type="SUPFAM" id="SSF82689">
    <property type="entry name" value="Mechanosensitive channel protein MscS (YggB), C-terminal domain"/>
    <property type="match status" value="1"/>
</dbReference>
<evidence type="ECO:0000256" key="1">
    <source>
        <dbReference type="ARBA" id="ARBA00004651"/>
    </source>
</evidence>
<gene>
    <name evidence="11" type="ORF">SAMN04487965_2562</name>
</gene>
<feature type="domain" description="Mechanosensitive ion channel transmembrane helices 2/3" evidence="10">
    <location>
        <begin position="499"/>
        <end position="538"/>
    </location>
</feature>
<dbReference type="InterPro" id="IPR052702">
    <property type="entry name" value="MscS-like_channel"/>
</dbReference>
<accession>A0A1M5E1E5</accession>
<dbReference type="InterPro" id="IPR049142">
    <property type="entry name" value="MS_channel_1st"/>
</dbReference>
<organism evidence="11 12">
    <name type="scientific">Microbulbifer donghaiensis</name>
    <dbReference type="NCBI Taxonomy" id="494016"/>
    <lineage>
        <taxon>Bacteria</taxon>
        <taxon>Pseudomonadati</taxon>
        <taxon>Pseudomonadota</taxon>
        <taxon>Gammaproteobacteria</taxon>
        <taxon>Cellvibrionales</taxon>
        <taxon>Microbulbiferaceae</taxon>
        <taxon>Microbulbifer</taxon>
    </lineage>
</organism>
<evidence type="ECO:0000256" key="7">
    <source>
        <dbReference type="SAM" id="Phobius"/>
    </source>
</evidence>
<dbReference type="InterPro" id="IPR006685">
    <property type="entry name" value="MscS_channel_2nd"/>
</dbReference>
<comment type="similarity">
    <text evidence="2">Belongs to the MscS (TC 1.A.23) family.</text>
</comment>
<protein>
    <submittedName>
        <fullName evidence="11">Mechanosensitive ion channel</fullName>
    </submittedName>
</protein>
<dbReference type="InterPro" id="IPR011066">
    <property type="entry name" value="MscS_channel_C_sf"/>
</dbReference>
<dbReference type="SUPFAM" id="SSF82861">
    <property type="entry name" value="Mechanosensitive channel protein MscS (YggB), transmembrane region"/>
    <property type="match status" value="1"/>
</dbReference>
<sequence length="725" mass="83152">MAGDCSFSPLRIARCDRSVPRILLTFFLSLLFACSSLIASAQLPGSEPKKFEPVIPDFAAPSADWWTEWTEASSEERQQWLEALTKAWQEWREKLPEDEALQKRATSIGQSLQGIEVTWKRNQEYQKVTLLPDIKFPEKPDVMDWAKADGAINRGRQRMTSFQLEARQLDQTLGQSLSQLRKQVILLREARDTEDREATALTLLRTQINHLNIIEQRDSLEEFLGTWQEKIDSAEDHLKRMLDSLLYSEEAAKALEKEIKTQSDAIEKIGATRTSIQGSPELRTDPVKGLQKDLTLMQLEVDLLEGHLKRRKAELLQSMNWVLMEGKDEEDRQLIVSRDLLETAGTIIESTSRELNLRQRQVSAWRGEEGEEGPDLSRWWGYFERIDSGLNNAQDLVKDILRYEVAQLQVYKERQGWWATVRERTSLMIDQAYKRWRQLADFQLFTIAQNPITLRDIAKIIFVMVCAWLISSFTRRFLNRLVRKKHASESSMYNLGRVLHYSIIAIAIIIVLSMLGLDTSKLALVAGALSVGIGFGMQAIFSNFISGLILLFEQPLRVGDLVELESGVFGRIRDINVRSTRITTRDNVDILVPNTEFVAGRVINHTLDDPVRRIHVPFGVAYGSDPDLVREAAMAAAERVTITHTDWKRKTEVWLMQFGDNSLNFKLVVWINSNMVSPLGDPYALYNLELLRELNEKGIEVPFPQRDLHVRSWDVPLPISRHSQK</sequence>
<keyword evidence="4 7" id="KW-0812">Transmembrane</keyword>
<feature type="transmembrane region" description="Helical" evidence="7">
    <location>
        <begin position="457"/>
        <end position="478"/>
    </location>
</feature>
<dbReference type="GO" id="GO:0005886">
    <property type="term" value="C:plasma membrane"/>
    <property type="evidence" value="ECO:0007669"/>
    <property type="project" value="UniProtKB-SubCell"/>
</dbReference>
<dbReference type="SUPFAM" id="SSF50182">
    <property type="entry name" value="Sm-like ribonucleoproteins"/>
    <property type="match status" value="1"/>
</dbReference>
<dbReference type="Gene3D" id="3.30.70.100">
    <property type="match status" value="1"/>
</dbReference>
<keyword evidence="12" id="KW-1185">Reference proteome</keyword>
<evidence type="ECO:0000259" key="8">
    <source>
        <dbReference type="Pfam" id="PF00924"/>
    </source>
</evidence>
<comment type="subcellular location">
    <subcellularLocation>
        <location evidence="1">Cell membrane</location>
        <topology evidence="1">Multi-pass membrane protein</topology>
    </subcellularLocation>
</comment>
<evidence type="ECO:0000256" key="2">
    <source>
        <dbReference type="ARBA" id="ARBA00008017"/>
    </source>
</evidence>
<evidence type="ECO:0000256" key="3">
    <source>
        <dbReference type="ARBA" id="ARBA00022475"/>
    </source>
</evidence>
<evidence type="ECO:0000259" key="10">
    <source>
        <dbReference type="Pfam" id="PF21088"/>
    </source>
</evidence>
<feature type="transmembrane region" description="Helical" evidence="7">
    <location>
        <begin position="523"/>
        <end position="552"/>
    </location>
</feature>
<dbReference type="PANTHER" id="PTHR30347">
    <property type="entry name" value="POTASSIUM CHANNEL RELATED"/>
    <property type="match status" value="1"/>
</dbReference>
<dbReference type="Pfam" id="PF21088">
    <property type="entry name" value="MS_channel_1st"/>
    <property type="match status" value="1"/>
</dbReference>
<dbReference type="GO" id="GO:0008381">
    <property type="term" value="F:mechanosensitive monoatomic ion channel activity"/>
    <property type="evidence" value="ECO:0007669"/>
    <property type="project" value="UniProtKB-ARBA"/>
</dbReference>
<keyword evidence="3" id="KW-1003">Cell membrane</keyword>
<evidence type="ECO:0000256" key="4">
    <source>
        <dbReference type="ARBA" id="ARBA00022692"/>
    </source>
</evidence>
<keyword evidence="6 7" id="KW-0472">Membrane</keyword>
<dbReference type="PANTHER" id="PTHR30347:SF1">
    <property type="entry name" value="MECHANOSENSITIVE CHANNEL MSCK"/>
    <property type="match status" value="1"/>
</dbReference>
<evidence type="ECO:0000313" key="12">
    <source>
        <dbReference type="Proteomes" id="UP000184170"/>
    </source>
</evidence>
<name>A0A1M5E1E5_9GAMM</name>
<keyword evidence="5 7" id="KW-1133">Transmembrane helix</keyword>
<evidence type="ECO:0000256" key="5">
    <source>
        <dbReference type="ARBA" id="ARBA00022989"/>
    </source>
</evidence>
<dbReference type="InterPro" id="IPR023408">
    <property type="entry name" value="MscS_beta-dom_sf"/>
</dbReference>
<feature type="transmembrane region" description="Helical" evidence="7">
    <location>
        <begin position="498"/>
        <end position="517"/>
    </location>
</feature>
<reference evidence="12" key="1">
    <citation type="submission" date="2016-11" db="EMBL/GenBank/DDBJ databases">
        <authorList>
            <person name="Varghese N."/>
            <person name="Submissions S."/>
        </authorList>
    </citation>
    <scope>NUCLEOTIDE SEQUENCE [LARGE SCALE GENOMIC DNA]</scope>
    <source>
        <strain evidence="12">CGMCC 1.7063</strain>
    </source>
</reference>
<dbReference type="Pfam" id="PF00924">
    <property type="entry name" value="MS_channel_2nd"/>
    <property type="match status" value="1"/>
</dbReference>
<evidence type="ECO:0000313" key="11">
    <source>
        <dbReference type="EMBL" id="SHF73053.1"/>
    </source>
</evidence>
<dbReference type="OrthoDB" id="9799209at2"/>
<dbReference type="AlphaFoldDB" id="A0A1M5E1E5"/>
<dbReference type="Gene3D" id="1.10.287.1260">
    <property type="match status" value="1"/>
</dbReference>
<dbReference type="EMBL" id="FQVA01000003">
    <property type="protein sequence ID" value="SHF73053.1"/>
    <property type="molecule type" value="Genomic_DNA"/>
</dbReference>
<dbReference type="InterPro" id="IPR011014">
    <property type="entry name" value="MscS_channel_TM-2"/>
</dbReference>
<dbReference type="InterPro" id="IPR010920">
    <property type="entry name" value="LSM_dom_sf"/>
</dbReference>
<dbReference type="Gene3D" id="2.30.30.60">
    <property type="match status" value="1"/>
</dbReference>
<feature type="domain" description="Mechanosensitive ion channel MscS" evidence="8">
    <location>
        <begin position="540"/>
        <end position="606"/>
    </location>
</feature>
<proteinExistence type="inferred from homology"/>
<evidence type="ECO:0000256" key="6">
    <source>
        <dbReference type="ARBA" id="ARBA00023136"/>
    </source>
</evidence>
<feature type="domain" description="Mechanosensitive ion channel MscS C-terminal" evidence="9">
    <location>
        <begin position="616"/>
        <end position="673"/>
    </location>
</feature>